<protein>
    <submittedName>
        <fullName evidence="2">Uncharacterized protein</fullName>
    </submittedName>
</protein>
<dbReference type="EMBL" id="CP119311">
    <property type="protein sequence ID" value="WEK33545.1"/>
    <property type="molecule type" value="Genomic_DNA"/>
</dbReference>
<sequence length="193" mass="22184">MRSICRSLLPVLLLMTCMPACSDDGSVGELDEKVYRKMKESIDREKAIQERLVLAAYADNGDTVKVATDLSDQDILVFKFSDSDCDLCIDSIAGYLSRNKTGIRMRLEVWNQVAGTKAMYADKSWYDNIENVRFRIVHQELNALTSNGQGKSYLFIYNGKDKTVRNIFFPNIDQFGNVERYLEIVEKKYRLHI</sequence>
<evidence type="ECO:0000313" key="3">
    <source>
        <dbReference type="Proteomes" id="UP001220610"/>
    </source>
</evidence>
<evidence type="ECO:0000313" key="2">
    <source>
        <dbReference type="EMBL" id="WEK33545.1"/>
    </source>
</evidence>
<proteinExistence type="predicted"/>
<dbReference type="AlphaFoldDB" id="A0AAJ6BDD8"/>
<gene>
    <name evidence="2" type="ORF">P0Y53_13720</name>
</gene>
<evidence type="ECO:0000256" key="1">
    <source>
        <dbReference type="SAM" id="SignalP"/>
    </source>
</evidence>
<organism evidence="2 3">
    <name type="scientific">Candidatus Pseudobacter hemicellulosilyticus</name>
    <dbReference type="NCBI Taxonomy" id="3121375"/>
    <lineage>
        <taxon>Bacteria</taxon>
        <taxon>Pseudomonadati</taxon>
        <taxon>Bacteroidota</taxon>
        <taxon>Chitinophagia</taxon>
        <taxon>Chitinophagales</taxon>
        <taxon>Chitinophagaceae</taxon>
        <taxon>Pseudobacter</taxon>
    </lineage>
</organism>
<reference evidence="2" key="1">
    <citation type="submission" date="2023-03" db="EMBL/GenBank/DDBJ databases">
        <title>Andean soil-derived lignocellulolytic bacterial consortium as a source of novel taxa and putative plastic-active enzymes.</title>
        <authorList>
            <person name="Diaz-Garcia L."/>
            <person name="Chuvochina M."/>
            <person name="Feuerriegel G."/>
            <person name="Bunk B."/>
            <person name="Sproer C."/>
            <person name="Streit W.R."/>
            <person name="Rodriguez L.M."/>
            <person name="Overmann J."/>
            <person name="Jimenez D.J."/>
        </authorList>
    </citation>
    <scope>NUCLEOTIDE SEQUENCE</scope>
    <source>
        <strain evidence="2">MAG 7</strain>
    </source>
</reference>
<keyword evidence="1" id="KW-0732">Signal</keyword>
<feature type="signal peptide" evidence="1">
    <location>
        <begin position="1"/>
        <end position="22"/>
    </location>
</feature>
<accession>A0AAJ6BDD8</accession>
<feature type="chain" id="PRO_5042568023" evidence="1">
    <location>
        <begin position="23"/>
        <end position="193"/>
    </location>
</feature>
<name>A0AAJ6BDD8_9BACT</name>
<dbReference type="Proteomes" id="UP001220610">
    <property type="component" value="Chromosome"/>
</dbReference>